<dbReference type="AlphaFoldDB" id="A0A1Y4LQ12"/>
<evidence type="ECO:0000313" key="8">
    <source>
        <dbReference type="Proteomes" id="UP000195326"/>
    </source>
</evidence>
<evidence type="ECO:0000256" key="1">
    <source>
        <dbReference type="ARBA" id="ARBA00010923"/>
    </source>
</evidence>
<evidence type="ECO:0000259" key="6">
    <source>
        <dbReference type="Pfam" id="PF01420"/>
    </source>
</evidence>
<feature type="coiled-coil region" evidence="5">
    <location>
        <begin position="174"/>
        <end position="201"/>
    </location>
</feature>
<evidence type="ECO:0000256" key="4">
    <source>
        <dbReference type="ARBA" id="ARBA00038652"/>
    </source>
</evidence>
<proteinExistence type="inferred from homology"/>
<keyword evidence="5" id="KW-0175">Coiled coil</keyword>
<comment type="caution">
    <text evidence="7">The sequence shown here is derived from an EMBL/GenBank/DDBJ whole genome shotgun (WGS) entry which is preliminary data.</text>
</comment>
<dbReference type="Gene3D" id="3.90.220.20">
    <property type="entry name" value="DNA methylase specificity domains"/>
    <property type="match status" value="2"/>
</dbReference>
<evidence type="ECO:0000256" key="3">
    <source>
        <dbReference type="ARBA" id="ARBA00023125"/>
    </source>
</evidence>
<dbReference type="InterPro" id="IPR051212">
    <property type="entry name" value="Type-I_RE_S_subunit"/>
</dbReference>
<dbReference type="PANTHER" id="PTHR43140">
    <property type="entry name" value="TYPE-1 RESTRICTION ENZYME ECOKI SPECIFICITY PROTEIN"/>
    <property type="match status" value="1"/>
</dbReference>
<comment type="similarity">
    <text evidence="1">Belongs to the type-I restriction system S methylase family.</text>
</comment>
<dbReference type="EMBL" id="NFKL01000008">
    <property type="protein sequence ID" value="OUP58745.1"/>
    <property type="molecule type" value="Genomic_DNA"/>
</dbReference>
<organism evidence="7 8">
    <name type="scientific">Butyricicoccus pullicaecorum</name>
    <dbReference type="NCBI Taxonomy" id="501571"/>
    <lineage>
        <taxon>Bacteria</taxon>
        <taxon>Bacillati</taxon>
        <taxon>Bacillota</taxon>
        <taxon>Clostridia</taxon>
        <taxon>Eubacteriales</taxon>
        <taxon>Butyricicoccaceae</taxon>
        <taxon>Butyricicoccus</taxon>
    </lineage>
</organism>
<evidence type="ECO:0000256" key="5">
    <source>
        <dbReference type="SAM" id="Coils"/>
    </source>
</evidence>
<evidence type="ECO:0000313" key="7">
    <source>
        <dbReference type="EMBL" id="OUP58745.1"/>
    </source>
</evidence>
<dbReference type="PANTHER" id="PTHR43140:SF1">
    <property type="entry name" value="TYPE I RESTRICTION ENZYME ECOKI SPECIFICITY SUBUNIT"/>
    <property type="match status" value="1"/>
</dbReference>
<dbReference type="SUPFAM" id="SSF116734">
    <property type="entry name" value="DNA methylase specificity domain"/>
    <property type="match status" value="2"/>
</dbReference>
<dbReference type="RefSeq" id="WP_087414853.1">
    <property type="nucleotide sequence ID" value="NZ_NFKL01000008.1"/>
</dbReference>
<protein>
    <recommendedName>
        <fullName evidence="6">Type I restriction modification DNA specificity domain-containing protein</fullName>
    </recommendedName>
</protein>
<gene>
    <name evidence="7" type="ORF">B5F15_06975</name>
</gene>
<accession>A0A1Y4LQ12</accession>
<name>A0A1Y4LQ12_9FIRM</name>
<dbReference type="Proteomes" id="UP000195326">
    <property type="component" value="Unassembled WGS sequence"/>
</dbReference>
<reference evidence="8" key="1">
    <citation type="submission" date="2017-04" db="EMBL/GenBank/DDBJ databases">
        <title>Function of individual gut microbiota members based on whole genome sequencing of pure cultures obtained from chicken caecum.</title>
        <authorList>
            <person name="Medvecky M."/>
            <person name="Cejkova D."/>
            <person name="Polansky O."/>
            <person name="Karasova D."/>
            <person name="Kubasova T."/>
            <person name="Cizek A."/>
            <person name="Rychlik I."/>
        </authorList>
    </citation>
    <scope>NUCLEOTIDE SEQUENCE [LARGE SCALE GENOMIC DNA]</scope>
    <source>
        <strain evidence="8">An179</strain>
    </source>
</reference>
<comment type="subunit">
    <text evidence="4">The methyltransferase is composed of M and S polypeptides.</text>
</comment>
<dbReference type="Pfam" id="PF01420">
    <property type="entry name" value="Methylase_S"/>
    <property type="match status" value="2"/>
</dbReference>
<feature type="domain" description="Type I restriction modification DNA specificity" evidence="6">
    <location>
        <begin position="31"/>
        <end position="191"/>
    </location>
</feature>
<feature type="domain" description="Type I restriction modification DNA specificity" evidence="6">
    <location>
        <begin position="231"/>
        <end position="400"/>
    </location>
</feature>
<dbReference type="GO" id="GO:0003677">
    <property type="term" value="F:DNA binding"/>
    <property type="evidence" value="ECO:0007669"/>
    <property type="project" value="UniProtKB-KW"/>
</dbReference>
<keyword evidence="3" id="KW-0238">DNA-binding</keyword>
<dbReference type="InterPro" id="IPR000055">
    <property type="entry name" value="Restrct_endonuc_typeI_TRD"/>
</dbReference>
<sequence>MARGRKKENLTPEELLQAALVPESEQPYKIPENWCWVKFGQIIDLISGRDAKSTDCNSLGIGIPYILGASNLENNVFTIERWIEQPQVISLKNDILLSVKGTIGKVYLQKEEKINISRQIMSIRTGPTLFPQFTYWLVSNLSDSFREAGNGLIPGISREDILQKEVPLPPASEQQRIVDRIESLFARLDEAKQKVQDALDSFETRKAAILHKAFTGELTARWRKEHGVGIESWKEKTSTQLFEYVTSGSRGWAKYYSQDGDPFIRMGNLDHGTIELDLTDIQYVSLPSKAEGQRTKLQKNDILISITADIGMIGLVRQVEKDSYINQHIALARPAGDNNAEFIAWYLVSDVGLQQLQNKQRGATKIGLALDDIRSLKLLMPIPCEQTEIVRILDDLLAKEQQAKEAAEKVLEQIDLIKKSILARAFRGELGTNDPSEESAVELLRQVLSTSDR</sequence>
<dbReference type="GO" id="GO:0009307">
    <property type="term" value="P:DNA restriction-modification system"/>
    <property type="evidence" value="ECO:0007669"/>
    <property type="project" value="UniProtKB-KW"/>
</dbReference>
<keyword evidence="2" id="KW-0680">Restriction system</keyword>
<evidence type="ECO:0000256" key="2">
    <source>
        <dbReference type="ARBA" id="ARBA00022747"/>
    </source>
</evidence>
<dbReference type="InterPro" id="IPR044946">
    <property type="entry name" value="Restrct_endonuc_typeI_TRD_sf"/>
</dbReference>